<evidence type="ECO:0000256" key="1">
    <source>
        <dbReference type="SAM" id="SignalP"/>
    </source>
</evidence>
<keyword evidence="1" id="KW-0732">Signal</keyword>
<evidence type="ECO:0000313" key="3">
    <source>
        <dbReference type="Proteomes" id="UP000314294"/>
    </source>
</evidence>
<feature type="chain" id="PRO_5021347780" evidence="1">
    <location>
        <begin position="32"/>
        <end position="60"/>
    </location>
</feature>
<accession>A0A4Z2HQE5</accession>
<keyword evidence="3" id="KW-1185">Reference proteome</keyword>
<comment type="caution">
    <text evidence="2">The sequence shown here is derived from an EMBL/GenBank/DDBJ whole genome shotgun (WGS) entry which is preliminary data.</text>
</comment>
<dbReference type="AlphaFoldDB" id="A0A4Z2HQE5"/>
<reference evidence="2 3" key="1">
    <citation type="submission" date="2019-03" db="EMBL/GenBank/DDBJ databases">
        <title>First draft genome of Liparis tanakae, snailfish: a comprehensive survey of snailfish specific genes.</title>
        <authorList>
            <person name="Kim W."/>
            <person name="Song I."/>
            <person name="Jeong J.-H."/>
            <person name="Kim D."/>
            <person name="Kim S."/>
            <person name="Ryu S."/>
            <person name="Song J.Y."/>
            <person name="Lee S.K."/>
        </authorList>
    </citation>
    <scope>NUCLEOTIDE SEQUENCE [LARGE SCALE GENOMIC DNA]</scope>
    <source>
        <tissue evidence="2">Muscle</tissue>
    </source>
</reference>
<feature type="signal peptide" evidence="1">
    <location>
        <begin position="1"/>
        <end position="31"/>
    </location>
</feature>
<gene>
    <name evidence="2" type="ORF">EYF80_021704</name>
</gene>
<dbReference type="EMBL" id="SRLO01000195">
    <property type="protein sequence ID" value="TNN68059.1"/>
    <property type="molecule type" value="Genomic_DNA"/>
</dbReference>
<evidence type="ECO:0000313" key="2">
    <source>
        <dbReference type="EMBL" id="TNN68059.1"/>
    </source>
</evidence>
<dbReference type="Proteomes" id="UP000314294">
    <property type="component" value="Unassembled WGS sequence"/>
</dbReference>
<proteinExistence type="predicted"/>
<sequence>MGLQQALFEQPAKFPLYTWLLLLQLLSPGSGRCIQVSHVTKQENPHSLCTAQPSENSIEK</sequence>
<protein>
    <submittedName>
        <fullName evidence="2">Uncharacterized protein</fullName>
    </submittedName>
</protein>
<organism evidence="2 3">
    <name type="scientific">Liparis tanakae</name>
    <name type="common">Tanaka's snailfish</name>
    <dbReference type="NCBI Taxonomy" id="230148"/>
    <lineage>
        <taxon>Eukaryota</taxon>
        <taxon>Metazoa</taxon>
        <taxon>Chordata</taxon>
        <taxon>Craniata</taxon>
        <taxon>Vertebrata</taxon>
        <taxon>Euteleostomi</taxon>
        <taxon>Actinopterygii</taxon>
        <taxon>Neopterygii</taxon>
        <taxon>Teleostei</taxon>
        <taxon>Neoteleostei</taxon>
        <taxon>Acanthomorphata</taxon>
        <taxon>Eupercaria</taxon>
        <taxon>Perciformes</taxon>
        <taxon>Cottioidei</taxon>
        <taxon>Cottales</taxon>
        <taxon>Liparidae</taxon>
        <taxon>Liparis</taxon>
    </lineage>
</organism>
<name>A0A4Z2HQE5_9TELE</name>